<evidence type="ECO:0000256" key="6">
    <source>
        <dbReference type="RuleBase" id="RU003560"/>
    </source>
</evidence>
<dbReference type="InterPro" id="IPR015424">
    <property type="entry name" value="PyrdxlP-dep_Trfase"/>
</dbReference>
<dbReference type="InterPro" id="IPR015421">
    <property type="entry name" value="PyrdxlP-dep_Trfase_major"/>
</dbReference>
<name>A0A1G5NC89_AFIMA</name>
<dbReference type="PIRSF" id="PIRSF000521">
    <property type="entry name" value="Transaminase_4ab_Lys_Orn"/>
    <property type="match status" value="1"/>
</dbReference>
<dbReference type="FunFam" id="3.40.640.10:FF:000014">
    <property type="entry name" value="Adenosylmethionine-8-amino-7-oxononanoate aminotransferase, probable"/>
    <property type="match status" value="1"/>
</dbReference>
<dbReference type="Proteomes" id="UP000199347">
    <property type="component" value="Unassembled WGS sequence"/>
</dbReference>
<dbReference type="SUPFAM" id="SSF53383">
    <property type="entry name" value="PLP-dependent transferases"/>
    <property type="match status" value="1"/>
</dbReference>
<dbReference type="InterPro" id="IPR049704">
    <property type="entry name" value="Aminotrans_3_PPA_site"/>
</dbReference>
<dbReference type="PROSITE" id="PS00600">
    <property type="entry name" value="AA_TRANSFER_CLASS_3"/>
    <property type="match status" value="1"/>
</dbReference>
<dbReference type="Gene3D" id="3.40.640.10">
    <property type="entry name" value="Type I PLP-dependent aspartate aminotransferase-like (Major domain)"/>
    <property type="match status" value="1"/>
</dbReference>
<dbReference type="STRING" id="1120955.SAMN03080610_01709"/>
<evidence type="ECO:0000313" key="7">
    <source>
        <dbReference type="EMBL" id="SCZ34538.1"/>
    </source>
</evidence>
<evidence type="ECO:0000256" key="1">
    <source>
        <dbReference type="ARBA" id="ARBA00001933"/>
    </source>
</evidence>
<keyword evidence="4" id="KW-0808">Transferase</keyword>
<comment type="similarity">
    <text evidence="2 6">Belongs to the class-III pyridoxal-phosphate-dependent aminotransferase family.</text>
</comment>
<dbReference type="InterPro" id="IPR005814">
    <property type="entry name" value="Aminotrans_3"/>
</dbReference>
<sequence length="445" mass="48652">MNMLAEPLQKFATNSLESHWLPFTASRDFKAEPRLVVKSEGMYLWDHKGGKIIDGSSALFNVAAGHGRKEIIEAVHAQMLQNDYSPHFQLGHPGSFALSAKLSQILPEPFNHIFFVNSGSEAIDTALKIVMAYHRARGEGQRLRFVSRERAYHGVNIGGVSLSGLMKNREAFPGVIPNVVAMRHTWDSENTFVRGQAETGAELADDLQRFCDMYGASTIAAVFVEPVAGSTGTLVPPKGYLERLREICDENGILLVFDEVITGFGRLGAPFAAQAFGVTPDIMTMAKAITNGTIPMGAVAARDEIYETITNSAPENAIEFFHGYTYSAHPVACAAGLATLDIYEREGLFDRAADLSGYFLDAIYSLKDIPAVRDIRGYGMMAGVEAWPEDGKPGVRGNRLQKELFWKGLHVKFTGDTAIVAPALIAEKSHVDEIVDILRQTLSVL</sequence>
<keyword evidence="5 6" id="KW-0663">Pyridoxal phosphate</keyword>
<dbReference type="EMBL" id="FMVW01000003">
    <property type="protein sequence ID" value="SCZ34538.1"/>
    <property type="molecule type" value="Genomic_DNA"/>
</dbReference>
<dbReference type="Pfam" id="PF00202">
    <property type="entry name" value="Aminotran_3"/>
    <property type="match status" value="1"/>
</dbReference>
<dbReference type="InterPro" id="IPR015422">
    <property type="entry name" value="PyrdxlP-dep_Trfase_small"/>
</dbReference>
<keyword evidence="7" id="KW-0670">Pyruvate</keyword>
<reference evidence="7 8" key="1">
    <citation type="submission" date="2016-10" db="EMBL/GenBank/DDBJ databases">
        <authorList>
            <person name="de Groot N.N."/>
        </authorList>
    </citation>
    <scope>NUCLEOTIDE SEQUENCE [LARGE SCALE GENOMIC DNA]</scope>
    <source>
        <strain evidence="7 8">DSM 2698</strain>
    </source>
</reference>
<evidence type="ECO:0000313" key="8">
    <source>
        <dbReference type="Proteomes" id="UP000199347"/>
    </source>
</evidence>
<organism evidence="7 8">
    <name type="scientific">Afifella marina DSM 2698</name>
    <dbReference type="NCBI Taxonomy" id="1120955"/>
    <lineage>
        <taxon>Bacteria</taxon>
        <taxon>Pseudomonadati</taxon>
        <taxon>Pseudomonadota</taxon>
        <taxon>Alphaproteobacteria</taxon>
        <taxon>Hyphomicrobiales</taxon>
        <taxon>Afifellaceae</taxon>
        <taxon>Afifella</taxon>
    </lineage>
</organism>
<evidence type="ECO:0000256" key="5">
    <source>
        <dbReference type="ARBA" id="ARBA00022898"/>
    </source>
</evidence>
<dbReference type="Gene3D" id="3.90.1150.10">
    <property type="entry name" value="Aspartate Aminotransferase, domain 1"/>
    <property type="match status" value="1"/>
</dbReference>
<accession>A0A1G5NC89</accession>
<dbReference type="CDD" id="cd00610">
    <property type="entry name" value="OAT_like"/>
    <property type="match status" value="1"/>
</dbReference>
<keyword evidence="8" id="KW-1185">Reference proteome</keyword>
<keyword evidence="3" id="KW-0032">Aminotransferase</keyword>
<dbReference type="GO" id="GO:0030170">
    <property type="term" value="F:pyridoxal phosphate binding"/>
    <property type="evidence" value="ECO:0007669"/>
    <property type="project" value="InterPro"/>
</dbReference>
<dbReference type="AlphaFoldDB" id="A0A1G5NC89"/>
<dbReference type="RefSeq" id="WP_092811596.1">
    <property type="nucleotide sequence ID" value="NZ_FMVW01000003.1"/>
</dbReference>
<gene>
    <name evidence="7" type="ORF">SAMN03080610_01709</name>
</gene>
<evidence type="ECO:0000256" key="4">
    <source>
        <dbReference type="ARBA" id="ARBA00022679"/>
    </source>
</evidence>
<dbReference type="PANTHER" id="PTHR43094">
    <property type="entry name" value="AMINOTRANSFERASE"/>
    <property type="match status" value="1"/>
</dbReference>
<dbReference type="PANTHER" id="PTHR43094:SF1">
    <property type="entry name" value="AMINOTRANSFERASE CLASS-III"/>
    <property type="match status" value="1"/>
</dbReference>
<dbReference type="GO" id="GO:0008483">
    <property type="term" value="F:transaminase activity"/>
    <property type="evidence" value="ECO:0007669"/>
    <property type="project" value="UniProtKB-KW"/>
</dbReference>
<evidence type="ECO:0000256" key="3">
    <source>
        <dbReference type="ARBA" id="ARBA00022576"/>
    </source>
</evidence>
<protein>
    <submittedName>
        <fullName evidence="7">Beta-alanine--pyruvate transaminase</fullName>
    </submittedName>
</protein>
<dbReference type="OrthoDB" id="5288905at2"/>
<comment type="cofactor">
    <cofactor evidence="1">
        <name>pyridoxal 5'-phosphate</name>
        <dbReference type="ChEBI" id="CHEBI:597326"/>
    </cofactor>
</comment>
<proteinExistence type="inferred from homology"/>
<evidence type="ECO:0000256" key="2">
    <source>
        <dbReference type="ARBA" id="ARBA00008954"/>
    </source>
</evidence>